<evidence type="ECO:0000256" key="4">
    <source>
        <dbReference type="PROSITE-ProRule" id="PRU01100"/>
    </source>
</evidence>
<evidence type="ECO:0000256" key="2">
    <source>
        <dbReference type="ARBA" id="ARBA00022801"/>
    </source>
</evidence>
<sequence length="306" mass="35186">MTYHRDPRSMRWSGKLLQMMFFAGLILSPVMPNSTNAAPPGDMPFGAYDPGGDFANDAEVSIEHLFLPWEDVFLPSLIDADVYAQERNRAILTTIEPWTWNVSERNSPDYLRNSLLSGDYDGYMRAICAVLGTMESPVTIRWAQEMDDFSGQFIWAKWEPDDYVAGFRRVVDICREEAPQIDVMWSPLGFENLPEYHPGDDYVDLVGVSVFGLQRWEEAEFGNARSFVDILTPRYERAVQFGKPVVVAELGYVGDADYVQKWEQEVRQVYPQFPSLVGVIYFNQTEVYPWPDGFGLPDWRINERVE</sequence>
<gene>
    <name evidence="6" type="ORF">TM5383_00458</name>
</gene>
<evidence type="ECO:0000313" key="6">
    <source>
        <dbReference type="EMBL" id="CUH83273.1"/>
    </source>
</evidence>
<accession>A0A0P1H0K5</accession>
<protein>
    <submittedName>
        <fullName evidence="6">Beta-mannanase</fullName>
    </submittedName>
</protein>
<name>A0A0P1H0K5_9RHOB</name>
<feature type="domain" description="GH26" evidence="5">
    <location>
        <begin position="7"/>
        <end position="306"/>
    </location>
</feature>
<dbReference type="GO" id="GO:0006080">
    <property type="term" value="P:substituted mannan metabolic process"/>
    <property type="evidence" value="ECO:0007669"/>
    <property type="project" value="InterPro"/>
</dbReference>
<dbReference type="InterPro" id="IPR022790">
    <property type="entry name" value="GH26_dom"/>
</dbReference>
<dbReference type="InterPro" id="IPR017853">
    <property type="entry name" value="GH"/>
</dbReference>
<dbReference type="PANTHER" id="PTHR40079:SF4">
    <property type="entry name" value="GH26 DOMAIN-CONTAINING PROTEIN-RELATED"/>
    <property type="match status" value="1"/>
</dbReference>
<organism evidence="6 7">
    <name type="scientific">Thalassovita mediterranea</name>
    <dbReference type="NCBI Taxonomy" id="340021"/>
    <lineage>
        <taxon>Bacteria</taxon>
        <taxon>Pseudomonadati</taxon>
        <taxon>Pseudomonadota</taxon>
        <taxon>Alphaproteobacteria</taxon>
        <taxon>Rhodobacterales</taxon>
        <taxon>Roseobacteraceae</taxon>
        <taxon>Thalassovita</taxon>
    </lineage>
</organism>
<dbReference type="AlphaFoldDB" id="A0A0P1H0K5"/>
<keyword evidence="2 4" id="KW-0378">Hydrolase</keyword>
<comment type="similarity">
    <text evidence="1 4">Belongs to the glycosyl hydrolase 26 family.</text>
</comment>
<dbReference type="Gene3D" id="3.20.20.80">
    <property type="entry name" value="Glycosidases"/>
    <property type="match status" value="1"/>
</dbReference>
<dbReference type="InterPro" id="IPR000805">
    <property type="entry name" value="Glyco_hydro_26"/>
</dbReference>
<reference evidence="6 7" key="1">
    <citation type="submission" date="2015-09" db="EMBL/GenBank/DDBJ databases">
        <authorList>
            <consortium name="Swine Surveillance"/>
        </authorList>
    </citation>
    <scope>NUCLEOTIDE SEQUENCE [LARGE SCALE GENOMIC DNA]</scope>
    <source>
        <strain evidence="6 7">CECT 8383</strain>
    </source>
</reference>
<feature type="active site" description="Proton donor" evidence="4">
    <location>
        <position position="145"/>
    </location>
</feature>
<dbReference type="STRING" id="340021.TM5383_00458"/>
<dbReference type="PANTHER" id="PTHR40079">
    <property type="entry name" value="MANNAN ENDO-1,4-BETA-MANNOSIDASE E-RELATED"/>
    <property type="match status" value="1"/>
</dbReference>
<evidence type="ECO:0000259" key="5">
    <source>
        <dbReference type="PROSITE" id="PS51764"/>
    </source>
</evidence>
<dbReference type="PROSITE" id="PS51764">
    <property type="entry name" value="GH26"/>
    <property type="match status" value="1"/>
</dbReference>
<dbReference type="SUPFAM" id="SSF51445">
    <property type="entry name" value="(Trans)glycosidases"/>
    <property type="match status" value="1"/>
</dbReference>
<evidence type="ECO:0000313" key="7">
    <source>
        <dbReference type="Proteomes" id="UP000051681"/>
    </source>
</evidence>
<evidence type="ECO:0000256" key="1">
    <source>
        <dbReference type="ARBA" id="ARBA00007754"/>
    </source>
</evidence>
<keyword evidence="3 4" id="KW-0326">Glycosidase</keyword>
<dbReference type="GO" id="GO:0016985">
    <property type="term" value="F:mannan endo-1,4-beta-mannosidase activity"/>
    <property type="evidence" value="ECO:0007669"/>
    <property type="project" value="InterPro"/>
</dbReference>
<proteinExistence type="inferred from homology"/>
<feature type="active site" description="Nucleophile" evidence="4">
    <location>
        <position position="249"/>
    </location>
</feature>
<dbReference type="EMBL" id="CYSF01000003">
    <property type="protein sequence ID" value="CUH83273.1"/>
    <property type="molecule type" value="Genomic_DNA"/>
</dbReference>
<dbReference type="Proteomes" id="UP000051681">
    <property type="component" value="Unassembled WGS sequence"/>
</dbReference>
<dbReference type="RefSeq" id="WP_231724998.1">
    <property type="nucleotide sequence ID" value="NZ_CYSF01000003.1"/>
</dbReference>
<evidence type="ECO:0000256" key="3">
    <source>
        <dbReference type="ARBA" id="ARBA00023295"/>
    </source>
</evidence>
<keyword evidence="7" id="KW-1185">Reference proteome</keyword>